<name>A0ABD2XX17_9GENT</name>
<organism evidence="1 2">
    <name type="scientific">Cinchona calisaya</name>
    <dbReference type="NCBI Taxonomy" id="153742"/>
    <lineage>
        <taxon>Eukaryota</taxon>
        <taxon>Viridiplantae</taxon>
        <taxon>Streptophyta</taxon>
        <taxon>Embryophyta</taxon>
        <taxon>Tracheophyta</taxon>
        <taxon>Spermatophyta</taxon>
        <taxon>Magnoliopsida</taxon>
        <taxon>eudicotyledons</taxon>
        <taxon>Gunneridae</taxon>
        <taxon>Pentapetalae</taxon>
        <taxon>asterids</taxon>
        <taxon>lamiids</taxon>
        <taxon>Gentianales</taxon>
        <taxon>Rubiaceae</taxon>
        <taxon>Cinchonoideae</taxon>
        <taxon>Cinchoneae</taxon>
        <taxon>Cinchona</taxon>
    </lineage>
</organism>
<dbReference type="EMBL" id="JBJUIK010000016">
    <property type="protein sequence ID" value="KAL3499934.1"/>
    <property type="molecule type" value="Genomic_DNA"/>
</dbReference>
<accession>A0ABD2XX17</accession>
<keyword evidence="2" id="KW-1185">Reference proteome</keyword>
<sequence>MILKEQYHREVKWPIPEVKNHWVKKPVFWENHYTDYEEIQCSLNPKDAKYAATNVDCICNDSIKKLNMIFENDQWMYCLSGKQSAISLGRDLSEFIDDDTRVGNGSMGQNANANANQQKDKYVPNDVGMYYFLDNLGYIWLCRMNIQMLSGKPIEWLVAVLRFSINMTRNICEHDRPRDTNCMQKHLICRVCLLSIALHLMLEHFVHVAQATEAQFRAIS</sequence>
<evidence type="ECO:0000313" key="1">
    <source>
        <dbReference type="EMBL" id="KAL3499934.1"/>
    </source>
</evidence>
<protein>
    <recommendedName>
        <fullName evidence="3">Transposase</fullName>
    </recommendedName>
</protein>
<proteinExistence type="predicted"/>
<dbReference type="AlphaFoldDB" id="A0ABD2XX17"/>
<dbReference type="Proteomes" id="UP001630127">
    <property type="component" value="Unassembled WGS sequence"/>
</dbReference>
<gene>
    <name evidence="1" type="ORF">ACH5RR_039027</name>
</gene>
<evidence type="ECO:0008006" key="3">
    <source>
        <dbReference type="Google" id="ProtNLM"/>
    </source>
</evidence>
<comment type="caution">
    <text evidence="1">The sequence shown here is derived from an EMBL/GenBank/DDBJ whole genome shotgun (WGS) entry which is preliminary data.</text>
</comment>
<reference evidence="1 2" key="1">
    <citation type="submission" date="2024-11" db="EMBL/GenBank/DDBJ databases">
        <title>A near-complete genome assembly of Cinchona calisaya.</title>
        <authorList>
            <person name="Lian D.C."/>
            <person name="Zhao X.W."/>
            <person name="Wei L."/>
        </authorList>
    </citation>
    <scope>NUCLEOTIDE SEQUENCE [LARGE SCALE GENOMIC DNA]</scope>
    <source>
        <tissue evidence="1">Nenye</tissue>
    </source>
</reference>
<evidence type="ECO:0000313" key="2">
    <source>
        <dbReference type="Proteomes" id="UP001630127"/>
    </source>
</evidence>